<keyword evidence="2" id="KW-1185">Reference proteome</keyword>
<protein>
    <submittedName>
        <fullName evidence="1">Uncharacterized protein</fullName>
    </submittedName>
</protein>
<dbReference type="EMBL" id="JARKHS020033610">
    <property type="protein sequence ID" value="KAK8758905.1"/>
    <property type="molecule type" value="Genomic_DNA"/>
</dbReference>
<evidence type="ECO:0000313" key="1">
    <source>
        <dbReference type="EMBL" id="KAK8758905.1"/>
    </source>
</evidence>
<reference evidence="1 2" key="1">
    <citation type="journal article" date="2023" name="Arcadia Sci">
        <title>De novo assembly of a long-read Amblyomma americanum tick genome.</title>
        <authorList>
            <person name="Chou S."/>
            <person name="Poskanzer K.E."/>
            <person name="Rollins M."/>
            <person name="Thuy-Boun P.S."/>
        </authorList>
    </citation>
    <scope>NUCLEOTIDE SEQUENCE [LARGE SCALE GENOMIC DNA]</scope>
    <source>
        <strain evidence="1">F_SG_1</strain>
        <tissue evidence="1">Salivary glands</tissue>
    </source>
</reference>
<comment type="caution">
    <text evidence="1">The sequence shown here is derived from an EMBL/GenBank/DDBJ whole genome shotgun (WGS) entry which is preliminary data.</text>
</comment>
<dbReference type="Proteomes" id="UP001321473">
    <property type="component" value="Unassembled WGS sequence"/>
</dbReference>
<name>A0AAQ4D8W5_AMBAM</name>
<accession>A0AAQ4D8W5</accession>
<organism evidence="1 2">
    <name type="scientific">Amblyomma americanum</name>
    <name type="common">Lone star tick</name>
    <dbReference type="NCBI Taxonomy" id="6943"/>
    <lineage>
        <taxon>Eukaryota</taxon>
        <taxon>Metazoa</taxon>
        <taxon>Ecdysozoa</taxon>
        <taxon>Arthropoda</taxon>
        <taxon>Chelicerata</taxon>
        <taxon>Arachnida</taxon>
        <taxon>Acari</taxon>
        <taxon>Parasitiformes</taxon>
        <taxon>Ixodida</taxon>
        <taxon>Ixodoidea</taxon>
        <taxon>Ixodidae</taxon>
        <taxon>Amblyomminae</taxon>
        <taxon>Amblyomma</taxon>
    </lineage>
</organism>
<dbReference type="AlphaFoldDB" id="A0AAQ4D8W5"/>
<gene>
    <name evidence="1" type="ORF">V5799_003466</name>
</gene>
<proteinExistence type="predicted"/>
<evidence type="ECO:0000313" key="2">
    <source>
        <dbReference type="Proteomes" id="UP001321473"/>
    </source>
</evidence>
<sequence>MSWCVFVRKTNVSKEDHCTYTAKQILPVNFFLAGFEICFPCKDVSPVLNSLQATFRFTKSNLKLKIFLYCIGRAISIGHIIQRVNEMPLVNRGAMANKKEPGNQLVLSGALTSF</sequence>